<organism evidence="2 3">
    <name type="scientific">Chionoecetes opilio</name>
    <name type="common">Atlantic snow crab</name>
    <name type="synonym">Cancer opilio</name>
    <dbReference type="NCBI Taxonomy" id="41210"/>
    <lineage>
        <taxon>Eukaryota</taxon>
        <taxon>Metazoa</taxon>
        <taxon>Ecdysozoa</taxon>
        <taxon>Arthropoda</taxon>
        <taxon>Crustacea</taxon>
        <taxon>Multicrustacea</taxon>
        <taxon>Malacostraca</taxon>
        <taxon>Eumalacostraca</taxon>
        <taxon>Eucarida</taxon>
        <taxon>Decapoda</taxon>
        <taxon>Pleocyemata</taxon>
        <taxon>Brachyura</taxon>
        <taxon>Eubrachyura</taxon>
        <taxon>Majoidea</taxon>
        <taxon>Majidae</taxon>
        <taxon>Chionoecetes</taxon>
    </lineage>
</organism>
<dbReference type="Proteomes" id="UP000770661">
    <property type="component" value="Unassembled WGS sequence"/>
</dbReference>
<feature type="transmembrane region" description="Helical" evidence="1">
    <location>
        <begin position="190"/>
        <end position="206"/>
    </location>
</feature>
<keyword evidence="3" id="KW-1185">Reference proteome</keyword>
<keyword evidence="1" id="KW-1133">Transmembrane helix</keyword>
<proteinExistence type="predicted"/>
<dbReference type="EMBL" id="JACEEZ010022966">
    <property type="protein sequence ID" value="KAG0711858.1"/>
    <property type="molecule type" value="Genomic_DNA"/>
</dbReference>
<gene>
    <name evidence="2" type="ORF">GWK47_019716</name>
</gene>
<keyword evidence="1" id="KW-0472">Membrane</keyword>
<name>A0A8J5BX43_CHIOP</name>
<accession>A0A8J5BX43</accession>
<comment type="caution">
    <text evidence="2">The sequence shown here is derived from an EMBL/GenBank/DDBJ whole genome shotgun (WGS) entry which is preliminary data.</text>
</comment>
<keyword evidence="1" id="KW-0812">Transmembrane</keyword>
<evidence type="ECO:0000256" key="1">
    <source>
        <dbReference type="SAM" id="Phobius"/>
    </source>
</evidence>
<evidence type="ECO:0000313" key="3">
    <source>
        <dbReference type="Proteomes" id="UP000770661"/>
    </source>
</evidence>
<reference evidence="2" key="1">
    <citation type="submission" date="2020-07" db="EMBL/GenBank/DDBJ databases">
        <title>The High-quality genome of the commercially important snow crab, Chionoecetes opilio.</title>
        <authorList>
            <person name="Jeong J.-H."/>
            <person name="Ryu S."/>
        </authorList>
    </citation>
    <scope>NUCLEOTIDE SEQUENCE</scope>
    <source>
        <strain evidence="2">MADBK_172401_WGS</strain>
        <tissue evidence="2">Digestive gland</tissue>
    </source>
</reference>
<feature type="transmembrane region" description="Helical" evidence="1">
    <location>
        <begin position="218"/>
        <end position="238"/>
    </location>
</feature>
<protein>
    <submittedName>
        <fullName evidence="2">Uncharacterized protein</fullName>
    </submittedName>
</protein>
<evidence type="ECO:0000313" key="2">
    <source>
        <dbReference type="EMBL" id="KAG0711858.1"/>
    </source>
</evidence>
<dbReference type="AlphaFoldDB" id="A0A8J5BX43"/>
<sequence>MLFLGGKKQYRWVVGAVHNAVVATAGTRHCTSCPVSFTRQPPTSHGIPLWRVEELRSQPSQPLDDLSQTQQSVFELQNPSWERKEKARTAHAYLRKALKGLDEPCEWFMLQFLEVEKELHGQDSAIRVLGEIHGEERRAPAHHLAYHFYRTLVPGSTQQQLTQLECIIKESPDDPLVVETVNLYLRTRKFYLFIYYNYYFYIYSPKKDENVSPVSSSLYVLLPYFLSLLLFIDLFFYFQDFTLCFLINPLRPKT</sequence>